<dbReference type="Proteomes" id="UP000192674">
    <property type="component" value="Unassembled WGS sequence"/>
</dbReference>
<dbReference type="InterPro" id="IPR007055">
    <property type="entry name" value="BON_dom"/>
</dbReference>
<sequence length="206" mass="22640">MPRFPRWWFWAAVVIPAVITAVGLVVQTPGIERTVEAEARKATTQGDLVVDGRDVTISGIPVEQAARVEHEVEAATGVRDVSVVDPELAPMRFSFIANEITVTGSTEQQAWRDQFVRAMSKQTHGRTLIDETKTQRGTDFPITTKAAEAVVALLSQQPETMTVDVKPGRVTVAGVIADEDRRKAIVAVFKRLFGDKTVIDQTKTKE</sequence>
<dbReference type="RefSeq" id="WP_084433928.1">
    <property type="nucleotide sequence ID" value="NZ_FWXV01000013.1"/>
</dbReference>
<dbReference type="Gene3D" id="3.40.1520.20">
    <property type="match status" value="1"/>
</dbReference>
<dbReference type="Pfam" id="PF04972">
    <property type="entry name" value="BON"/>
    <property type="match status" value="1"/>
</dbReference>
<accession>A0A1W2FW59</accession>
<feature type="domain" description="BON" evidence="2">
    <location>
        <begin position="139"/>
        <end position="204"/>
    </location>
</feature>
<name>A0A1W2FW59_KIBAR</name>
<dbReference type="EMBL" id="FWXV01000013">
    <property type="protein sequence ID" value="SMD26131.1"/>
    <property type="molecule type" value="Genomic_DNA"/>
</dbReference>
<keyword evidence="1" id="KW-0812">Transmembrane</keyword>
<gene>
    <name evidence="3" type="ORF">SAMN05661093_09711</name>
</gene>
<keyword evidence="1" id="KW-1133">Transmembrane helix</keyword>
<protein>
    <submittedName>
        <fullName evidence="3">BON domain-containing protein</fullName>
    </submittedName>
</protein>
<keyword evidence="4" id="KW-1185">Reference proteome</keyword>
<dbReference type="AlphaFoldDB" id="A0A1W2FW59"/>
<feature type="transmembrane region" description="Helical" evidence="1">
    <location>
        <begin position="7"/>
        <end position="26"/>
    </location>
</feature>
<evidence type="ECO:0000313" key="3">
    <source>
        <dbReference type="EMBL" id="SMD26131.1"/>
    </source>
</evidence>
<evidence type="ECO:0000313" key="4">
    <source>
        <dbReference type="Proteomes" id="UP000192674"/>
    </source>
</evidence>
<evidence type="ECO:0000259" key="2">
    <source>
        <dbReference type="Pfam" id="PF04972"/>
    </source>
</evidence>
<keyword evidence="1" id="KW-0472">Membrane</keyword>
<evidence type="ECO:0000256" key="1">
    <source>
        <dbReference type="SAM" id="Phobius"/>
    </source>
</evidence>
<reference evidence="3 4" key="1">
    <citation type="submission" date="2017-04" db="EMBL/GenBank/DDBJ databases">
        <authorList>
            <person name="Afonso C.L."/>
            <person name="Miller P.J."/>
            <person name="Scott M.A."/>
            <person name="Spackman E."/>
            <person name="Goraichik I."/>
            <person name="Dimitrov K.M."/>
            <person name="Suarez D.L."/>
            <person name="Swayne D.E."/>
        </authorList>
    </citation>
    <scope>NUCLEOTIDE SEQUENCE [LARGE SCALE GENOMIC DNA]</scope>
    <source>
        <strain evidence="3 4">DSM 43828</strain>
    </source>
</reference>
<organism evidence="3 4">
    <name type="scientific">Kibdelosporangium aridum</name>
    <dbReference type="NCBI Taxonomy" id="2030"/>
    <lineage>
        <taxon>Bacteria</taxon>
        <taxon>Bacillati</taxon>
        <taxon>Actinomycetota</taxon>
        <taxon>Actinomycetes</taxon>
        <taxon>Pseudonocardiales</taxon>
        <taxon>Pseudonocardiaceae</taxon>
        <taxon>Kibdelosporangium</taxon>
    </lineage>
</organism>
<dbReference type="OrthoDB" id="3687083at2"/>
<proteinExistence type="predicted"/>